<dbReference type="PANTHER" id="PTHR13179:SF8">
    <property type="entry name" value="GATOR COMPLEX PROTEIN DEPDC5"/>
    <property type="match status" value="1"/>
</dbReference>
<feature type="region of interest" description="Disordered" evidence="7">
    <location>
        <begin position="101"/>
        <end position="120"/>
    </location>
</feature>
<dbReference type="EMBL" id="LYUB02000013">
    <property type="protein sequence ID" value="OVF07346.1"/>
    <property type="molecule type" value="Genomic_DNA"/>
</dbReference>
<feature type="region of interest" description="Disordered" evidence="7">
    <location>
        <begin position="1199"/>
        <end position="1242"/>
    </location>
</feature>
<reference evidence="9 10" key="1">
    <citation type="submission" date="2017-04" db="EMBL/GenBank/DDBJ databases">
        <title>Draft genome of the yeast Clavispora lusitaniae type strain CBS 6936.</title>
        <authorList>
            <person name="Durrens P."/>
            <person name="Klopp C."/>
            <person name="Biteau N."/>
            <person name="Fitton-Ouhabi V."/>
            <person name="Dementhon K."/>
            <person name="Accoceberry I."/>
            <person name="Sherman D.J."/>
            <person name="Noel T."/>
        </authorList>
    </citation>
    <scope>NUCLEOTIDE SEQUENCE [LARGE SCALE GENOMIC DNA]</scope>
    <source>
        <strain evidence="9 10">CBS 6936</strain>
    </source>
</reference>
<dbReference type="GO" id="GO:0005774">
    <property type="term" value="C:vacuolar membrane"/>
    <property type="evidence" value="ECO:0007669"/>
    <property type="project" value="UniProtKB-SubCell"/>
</dbReference>
<dbReference type="SUPFAM" id="SSF46785">
    <property type="entry name" value="Winged helix' DNA-binding domain"/>
    <property type="match status" value="1"/>
</dbReference>
<evidence type="ECO:0000313" key="9">
    <source>
        <dbReference type="EMBL" id="OVF07346.1"/>
    </source>
</evidence>
<dbReference type="GO" id="GO:0005096">
    <property type="term" value="F:GTPase activator activity"/>
    <property type="evidence" value="ECO:0007669"/>
    <property type="project" value="InterPro"/>
</dbReference>
<evidence type="ECO:0000259" key="8">
    <source>
        <dbReference type="PROSITE" id="PS50186"/>
    </source>
</evidence>
<dbReference type="Pfam" id="PF24438">
    <property type="entry name" value="IML1_N_fung"/>
    <property type="match status" value="1"/>
</dbReference>
<feature type="compositionally biased region" description="Polar residues" evidence="7">
    <location>
        <begin position="104"/>
        <end position="115"/>
    </location>
</feature>
<comment type="caution">
    <text evidence="9">The sequence shown here is derived from an EMBL/GenBank/DDBJ whole genome shotgun (WGS) entry which is preliminary data.</text>
</comment>
<dbReference type="Pfam" id="PF00610">
    <property type="entry name" value="DEP"/>
    <property type="match status" value="1"/>
</dbReference>
<evidence type="ECO:0000256" key="7">
    <source>
        <dbReference type="SAM" id="MobiDB-lite"/>
    </source>
</evidence>
<dbReference type="InterPro" id="IPR000591">
    <property type="entry name" value="DEP_dom"/>
</dbReference>
<protein>
    <recommendedName>
        <fullName evidence="3">Vacuolar membrane-associated protein IML1</fullName>
    </recommendedName>
    <alternativeName>
        <fullName evidence="4">Vacuolar membrane-associated protein iml1</fullName>
    </alternativeName>
</protein>
<keyword evidence="5" id="KW-0926">Vacuole</keyword>
<feature type="region of interest" description="Disordered" evidence="7">
    <location>
        <begin position="637"/>
        <end position="661"/>
    </location>
</feature>
<evidence type="ECO:0000256" key="4">
    <source>
        <dbReference type="ARBA" id="ARBA00021881"/>
    </source>
</evidence>
<dbReference type="PANTHER" id="PTHR13179">
    <property type="entry name" value="DEP DOMAIN CONTAINING PROTEIN 5"/>
    <property type="match status" value="1"/>
</dbReference>
<feature type="compositionally biased region" description="Low complexity" evidence="7">
    <location>
        <begin position="1210"/>
        <end position="1221"/>
    </location>
</feature>
<evidence type="ECO:0000256" key="1">
    <source>
        <dbReference type="ARBA" id="ARBA00004148"/>
    </source>
</evidence>
<dbReference type="PROSITE" id="PS50186">
    <property type="entry name" value="DEP"/>
    <property type="match status" value="1"/>
</dbReference>
<dbReference type="GO" id="GO:1904262">
    <property type="term" value="P:negative regulation of TORC1 signaling"/>
    <property type="evidence" value="ECO:0007669"/>
    <property type="project" value="TreeGrafter"/>
</dbReference>
<comment type="similarity">
    <text evidence="2">Belongs to the IML1 family.</text>
</comment>
<dbReference type="InterPro" id="IPR036390">
    <property type="entry name" value="WH_DNA-bd_sf"/>
</dbReference>
<evidence type="ECO:0000256" key="5">
    <source>
        <dbReference type="ARBA" id="ARBA00022554"/>
    </source>
</evidence>
<evidence type="ECO:0000256" key="2">
    <source>
        <dbReference type="ARBA" id="ARBA00005643"/>
    </source>
</evidence>
<dbReference type="InterPro" id="IPR036388">
    <property type="entry name" value="WH-like_DNA-bd_sf"/>
</dbReference>
<feature type="compositionally biased region" description="Polar residues" evidence="7">
    <location>
        <begin position="638"/>
        <end position="651"/>
    </location>
</feature>
<gene>
    <name evidence="9" type="ORF">A9F13_13g00429</name>
</gene>
<comment type="subcellular location">
    <subcellularLocation>
        <location evidence="1">Vacuole membrane</location>
        <topology evidence="1">Peripheral membrane protein</topology>
    </subcellularLocation>
</comment>
<evidence type="ECO:0000256" key="6">
    <source>
        <dbReference type="ARBA" id="ARBA00023136"/>
    </source>
</evidence>
<dbReference type="GO" id="GO:1990130">
    <property type="term" value="C:GATOR1 complex"/>
    <property type="evidence" value="ECO:0007669"/>
    <property type="project" value="TreeGrafter"/>
</dbReference>
<dbReference type="InterPro" id="IPR048255">
    <property type="entry name" value="IML1_N"/>
</dbReference>
<dbReference type="GO" id="GO:0010508">
    <property type="term" value="P:positive regulation of autophagy"/>
    <property type="evidence" value="ECO:0007669"/>
    <property type="project" value="TreeGrafter"/>
</dbReference>
<keyword evidence="6" id="KW-0472">Membrane</keyword>
<feature type="region of interest" description="Disordered" evidence="7">
    <location>
        <begin position="675"/>
        <end position="746"/>
    </location>
</feature>
<evidence type="ECO:0000313" key="10">
    <source>
        <dbReference type="Proteomes" id="UP000195602"/>
    </source>
</evidence>
<dbReference type="CDD" id="cd04449">
    <property type="entry name" value="DEP_DEPDC5-like"/>
    <property type="match status" value="1"/>
</dbReference>
<dbReference type="Gene3D" id="1.10.10.10">
    <property type="entry name" value="Winged helix-like DNA-binding domain superfamily/Winged helix DNA-binding domain"/>
    <property type="match status" value="1"/>
</dbReference>
<feature type="compositionally biased region" description="Low complexity" evidence="7">
    <location>
        <begin position="652"/>
        <end position="661"/>
    </location>
</feature>
<feature type="compositionally biased region" description="Polar residues" evidence="7">
    <location>
        <begin position="1222"/>
        <end position="1241"/>
    </location>
</feature>
<proteinExistence type="inferred from homology"/>
<organism evidence="9 10">
    <name type="scientific">Clavispora lusitaniae</name>
    <name type="common">Candida lusitaniae</name>
    <dbReference type="NCBI Taxonomy" id="36911"/>
    <lineage>
        <taxon>Eukaryota</taxon>
        <taxon>Fungi</taxon>
        <taxon>Dikarya</taxon>
        <taxon>Ascomycota</taxon>
        <taxon>Saccharomycotina</taxon>
        <taxon>Pichiomycetes</taxon>
        <taxon>Metschnikowiaceae</taxon>
        <taxon>Clavispora</taxon>
    </lineage>
</organism>
<dbReference type="InterPro" id="IPR057068">
    <property type="entry name" value="IML1_N_fung"/>
</dbReference>
<sequence length="1518" mass="173744">MQNVRLGNNAKQKESIDGDLSSFLRQNPTSPISMNHRAPNRSRFVAGNMSTNTTGSTLIVGKNSVTSSVGGVGAKNFSSNPLHRHRIHHNRANLETKFARVKSPTHTTNVPSSSDSDAESPIQMPVWFHELRSYSEDVIIDRNAIPNLRVGNLYELEPMEKTANAKRPNKYVFLVRESNILGKDVTESPNTSSVSTAKAKTNFQISLLSTFQKLLDIPPRSTVQLKCISNIEDVMLDTVEIYLKDVNFPRDSQWGLASSMVGSCCYVNQRVSFSGNRIGYINTLYKDGRSLFSGYIGIKTNIVFRSESAKLVFLVQMSREMWHFEENGEIMFHKLVNALFPKIFKKWRANNSHHSITIVLFTSVDLTYTPWISLGGGERPSNCQDYYRVVVDQVSVFVWDKIMAALRLEFANFKRDILLHLEDNKYQIKGEPCPAVKGNLLEAINLSLSLVSDRFRNTDLRHSVNHLVVITPGTGIFDVDFDQLSDTSRKMLSLDIALDIVSLSQQPLHTVPLFRYRDAEGKVNHCVPKWCDVSYYAGEVGSSFHWIPRCKIYELQMMGVMENEINEIQIERLNFKDNSRVIESMDKYDEALFKPVNSRPLHSFSESTVKGKISKPVVKKEATGSLFLMGSRPAPSKLNISSSRTNVSETHSSVQGTVTNTSTTNSALSSLYTLNKSNDDSNQKTAGVKALPSKPLQMNSQHQSKLMEVKTTPSSTHDAIRSSKKIRSQKRSNAEKATAKKKSFTDTTDYRSDLDSQYWLNIENPSQQSSSYADIWGRWSHVLPPKIRRRMFKWRSLKAPAALPISTSLFPTSTQLQTDYTLQNYIITLNFENNLELKTTRELMREMIGLRLAMGFQVCFGENIDRIEAERKPLGNPASIIKYFPTDDCTGKKMYLSINDEVHSIFCDYDGTLNVQMYRKIEKKDPSKISLGSRRPHSDENAVIRTRYADEYTPLKIDLQNIKPPTFNWNQFDQLLAGYDDAITGEKAYHKMKFVVMPGDIPPNAHHINNENLSDEEIRVEGLRKLIALIERGKYVQPEKQEKKSKKEEILPEILFYTGNLYDFLGEQAEYFNVSGTKPDNSLMVDGSRFNTNIKLQSLAQELQAPAPAGLRLVDRTWHFKLHPHCFLGNEMVSWLLEAFDDIDSREEATQYGQSLMERGLFRHVENRHGFLDGHYFYEFEDDYVDNSYKSRSSTSGWFRKKGGHDGQDQSQPSPTTPVSSNANQRRNSDNESALSGTESNPDLRRVISQNLQIDSDSSSLTDSQKLRRKKKFMISKHVKYNCDPLRKSFRPELLDVHYDCVHNPEHCYHIRLQWLNTSTKFIDETIINWSRVCERYGLKLVETPWSELCIIPNLNPFHSFVDLKLVLNPLTDPEFMNNDVLKTNKFYYHLHLLKKAGFLLDNRGTRFFKKDNVEICYSWGMPSFKYAQFIHKTGSYIVELRDNGDFFMAPNNVHILRVNTLVSSMPESSSKFNALDSQKVMLDFRESCRSKKYLREVFREASKNLKEEYNADFLLYT</sequence>
<dbReference type="SMART" id="SM00049">
    <property type="entry name" value="DEP"/>
    <property type="match status" value="1"/>
</dbReference>
<feature type="domain" description="DEP" evidence="8">
    <location>
        <begin position="1107"/>
        <end position="1182"/>
    </location>
</feature>
<dbReference type="Proteomes" id="UP000195602">
    <property type="component" value="Unassembled WGS sequence"/>
</dbReference>
<dbReference type="KEGG" id="clus:A9F13_13g00429"/>
<dbReference type="GO" id="GO:0035556">
    <property type="term" value="P:intracellular signal transduction"/>
    <property type="evidence" value="ECO:0007669"/>
    <property type="project" value="InterPro"/>
</dbReference>
<dbReference type="InterPro" id="IPR027244">
    <property type="entry name" value="IML1"/>
</dbReference>
<accession>A0AA91PXS8</accession>
<evidence type="ECO:0000256" key="3">
    <source>
        <dbReference type="ARBA" id="ARBA00018529"/>
    </source>
</evidence>
<name>A0AA91PXS8_CLALS</name>
<dbReference type="Pfam" id="PF12257">
    <property type="entry name" value="IML1"/>
    <property type="match status" value="1"/>
</dbReference>